<name>A0A2W5EJ67_9SPHI</name>
<evidence type="ECO:0000313" key="2">
    <source>
        <dbReference type="Proteomes" id="UP000249645"/>
    </source>
</evidence>
<proteinExistence type="predicted"/>
<accession>A0A2W5EJ67</accession>
<comment type="caution">
    <text evidence="1">The sequence shown here is derived from an EMBL/GenBank/DDBJ whole genome shotgun (WGS) entry which is preliminary data.</text>
</comment>
<sequence>MGMVNKNKYGNIAIKLKTPDIFNYKMEIYALEGDKILFSIKRFESDSLVLDRSSFLRKGRYRYKLFYDGKEKESGYLDITQ</sequence>
<dbReference type="EMBL" id="QFOI01000422">
    <property type="protein sequence ID" value="PZP42623.1"/>
    <property type="molecule type" value="Genomic_DNA"/>
</dbReference>
<protein>
    <submittedName>
        <fullName evidence="1">Uncharacterized protein</fullName>
    </submittedName>
</protein>
<dbReference type="AlphaFoldDB" id="A0A2W5EJ67"/>
<organism evidence="1 2">
    <name type="scientific">Pseudopedobacter saltans</name>
    <dbReference type="NCBI Taxonomy" id="151895"/>
    <lineage>
        <taxon>Bacteria</taxon>
        <taxon>Pseudomonadati</taxon>
        <taxon>Bacteroidota</taxon>
        <taxon>Sphingobacteriia</taxon>
        <taxon>Sphingobacteriales</taxon>
        <taxon>Sphingobacteriaceae</taxon>
        <taxon>Pseudopedobacter</taxon>
    </lineage>
</organism>
<gene>
    <name evidence="1" type="ORF">DI598_16750</name>
</gene>
<dbReference type="Proteomes" id="UP000249645">
    <property type="component" value="Unassembled WGS sequence"/>
</dbReference>
<evidence type="ECO:0000313" key="1">
    <source>
        <dbReference type="EMBL" id="PZP42623.1"/>
    </source>
</evidence>
<reference evidence="1 2" key="1">
    <citation type="submission" date="2017-11" db="EMBL/GenBank/DDBJ databases">
        <title>Infants hospitalized years apart are colonized by the same room-sourced microbial strains.</title>
        <authorList>
            <person name="Brooks B."/>
            <person name="Olm M.R."/>
            <person name="Firek B.A."/>
            <person name="Baker R."/>
            <person name="Thomas B.C."/>
            <person name="Morowitz M.J."/>
            <person name="Banfield J.F."/>
        </authorList>
    </citation>
    <scope>NUCLEOTIDE SEQUENCE [LARGE SCALE GENOMIC DNA]</scope>
    <source>
        <strain evidence="1">S2_009_000_R2_76</strain>
    </source>
</reference>